<evidence type="ECO:0000313" key="11">
    <source>
        <dbReference type="EMBL" id="KPI88750.1"/>
    </source>
</evidence>
<dbReference type="PROSITE" id="PS50011">
    <property type="entry name" value="PROTEIN_KINASE_DOM"/>
    <property type="match status" value="1"/>
</dbReference>
<feature type="compositionally biased region" description="Basic and acidic residues" evidence="9">
    <location>
        <begin position="1595"/>
        <end position="1608"/>
    </location>
</feature>
<keyword evidence="4 11" id="KW-0418">Kinase</keyword>
<feature type="binding site" evidence="7">
    <location>
        <position position="886"/>
    </location>
    <ligand>
        <name>ATP</name>
        <dbReference type="ChEBI" id="CHEBI:30616"/>
    </ligand>
</feature>
<feature type="region of interest" description="Disordered" evidence="9">
    <location>
        <begin position="584"/>
        <end position="617"/>
    </location>
</feature>
<sequence>MKNLPSYADVSGTSNEAHSREALHYNISSMGTDTVPAEESCSMGALQPSSSAPSHSWSSARTNALNSSTMGCVPQSDATPSSSSSYPSWLSLSSMIADDRAMPSELTRVATQVGTLLGRGEASRACAEVPSPVKRAVLEESVNIFREFVAQLPLQAAAPTADTQDKEEEPPQPWLAVSNSPLFFRVANAAEPSSVGAVPVCHITRQSSATCSNSGPLPPPQLPPSTVPSHRICTTSLTDRAQLQSSPTAQFVSSIPACSLSRTLRAPTGPSKANDFKNKVVRSRSVEPMSFLTIRRREKELCNAGVACANTEGDDEDRSPIDFSIASSALPCASPLDPLHEDIWVSPKNVKHSDSTVSTLKPRESFQLYLDHTRKAVLSTDTSDEERTTAFDDLTTRSKELFDLLDGMQSSLFSSPDKRHCSALKALTHDRMLEPSPDLAPSVRPGASTAAVGAVVASANNAAEQLSLTTRAYATQLAPSGSYAAHHPLGGFERGRRNSSNSFSTTSLGYIDVINNYFILRLIGTGATGRAYLALDRKTNHYYALKTVAKRTRRSTARQFPLPNSSSPSECSVFVPVAPMSLLPESATKPPPQHAAGGDAAGPLTAPTVPTDDTSCSSINRITCQPSTNANSNDAKQQASCDTRVDQRCSTAEQGLQEADMEYFARLASPVSNMAAPYMESIITRNSSSVSAANGTLRDSTMLTGLMDGGLPSLAAVRMSNSFPRKFAELHRAGANSSRNSTSARPSAAPSSIRAATPNTQPKAKSAYGSKDVELSAVEREIRIMRRVHNHHHVVQLKEVIDDDDDDCAHLVMTYAANGPLTKVHGYDPALGGAACNVVRPFSRCARLLRQLAEALMYVHRQRIVHNDVKPDNILLTESDNILLTDFGESVLIPKHAPSSGAAQHQHQQQQSPRARGSNATVVVPHNRWKMSRTFGDSLLGGEGGEFSEPSASYRAHGGGSAMGYGGNLNGVSQLFMGDVSFCPDSSMFLAAGVDGDGRLNGNHIMVGSPAFAAPELIDNSTCSYHSDTWSFGVVMYAIVFGRLPFAGASISETFSKILHSPLTFPPLDMVPQNEELTEATYNQWVMLCKRMLVREPQKRLFLHSMLQHAFFRSAMPASMCSKNTNGNTLSSSCRSAAVSKQLQLDSANGCWRSSPARHPPQLERTEDSHSPISRTVRSKPAGDAGSPLRLMRNESLPPVTAIVVEAALETEDSRTTRTVSTAMPPSSFPSTPTSRLSQSNGSSSVGASALLPQADQQEKGNCPFGKEAATFANSEADPLVATCSSTMSQLPSLATSAATEVLRQNGSLTNEETVSSPSSDKKMLVHCHPSGQTVSERNDGPKEGLTFSLSKRFSHHYPVGSNTQTPVHAALMMDCAAVPPTTPAPDASHLTSSTAASQTMGQKEMRRLGLNAHDSTSCAASRADNGAANGGCSGDRERATSHEAAPSTSRTRRPAFSHAESGDCAACGSNVDSAACKPPKDGGSLTKSNKGFSDEDRSADYCSYWNDLEEDVISCSNSEEAKEEVEVEKRASPALLHPLIYHSSADAPRDEQAAQAPVRQFCVSMRSTTVAPIFSSQEEVAARQRRGRPPVARIRREKDTPDERQAPDHPLMQWYEDSATKTSVGSKDSLTCASDKKTTSSKGSTRCSLRSIKKCSRSLSTPEAQMEGVGLKQPPAPASRSWRGRHH</sequence>
<feature type="cross-link" description="Glycyl lysine isopeptide (Lys-Gly) (interchain with G-Cter in SUMO2)" evidence="8">
    <location>
        <position position="870"/>
    </location>
</feature>
<feature type="compositionally biased region" description="Low complexity" evidence="9">
    <location>
        <begin position="1225"/>
        <end position="1247"/>
    </location>
</feature>
<feature type="compositionally biased region" description="Low complexity" evidence="9">
    <location>
        <begin position="896"/>
        <end position="917"/>
    </location>
</feature>
<evidence type="ECO:0000256" key="4">
    <source>
        <dbReference type="ARBA" id="ARBA00022777"/>
    </source>
</evidence>
<evidence type="ECO:0000256" key="2">
    <source>
        <dbReference type="ARBA" id="ARBA00022679"/>
    </source>
</evidence>
<reference evidence="11 12" key="1">
    <citation type="journal article" date="2015" name="PLoS Pathog.">
        <title>Leptomonas seymouri: Adaptations to the Dixenous Life Cycle Analyzed by Genome Sequencing, Transcriptome Profiling and Co-infection with Leishmania donovani.</title>
        <authorList>
            <person name="Kraeva N."/>
            <person name="Butenko A."/>
            <person name="Hlavacova J."/>
            <person name="Kostygov A."/>
            <person name="Myskova J."/>
            <person name="Grybchuk D."/>
            <person name="Lestinova T."/>
            <person name="Votypka J."/>
            <person name="Volf P."/>
            <person name="Opperdoes F."/>
            <person name="Flegontov P."/>
            <person name="Lukes J."/>
            <person name="Yurchenko V."/>
        </authorList>
    </citation>
    <scope>NUCLEOTIDE SEQUENCE [LARGE SCALE GENOMIC DNA]</scope>
    <source>
        <strain evidence="11 12">ATCC 30220</strain>
    </source>
</reference>
<feature type="region of interest" description="Disordered" evidence="9">
    <location>
        <begin position="1477"/>
        <end position="1498"/>
    </location>
</feature>
<dbReference type="SUPFAM" id="SSF56112">
    <property type="entry name" value="Protein kinase-like (PK-like)"/>
    <property type="match status" value="1"/>
</dbReference>
<feature type="compositionally biased region" description="Polar residues" evidence="9">
    <location>
        <begin position="1305"/>
        <end position="1319"/>
    </location>
</feature>
<evidence type="ECO:0000256" key="6">
    <source>
        <dbReference type="PIRSR" id="PIRSR630616-1"/>
    </source>
</evidence>
<feature type="compositionally biased region" description="Basic and acidic residues" evidence="9">
    <location>
        <begin position="1161"/>
        <end position="1170"/>
    </location>
</feature>
<dbReference type="PANTHER" id="PTHR24350">
    <property type="entry name" value="SERINE/THREONINE-PROTEIN KINASE IAL-RELATED"/>
    <property type="match status" value="1"/>
</dbReference>
<dbReference type="Pfam" id="PF00069">
    <property type="entry name" value="Pkinase"/>
    <property type="match status" value="2"/>
</dbReference>
<feature type="region of interest" description="Disordered" evidence="9">
    <location>
        <begin position="1579"/>
        <end position="1688"/>
    </location>
</feature>
<feature type="region of interest" description="Disordered" evidence="9">
    <location>
        <begin position="1383"/>
        <end position="1403"/>
    </location>
</feature>
<dbReference type="Gene3D" id="1.10.510.10">
    <property type="entry name" value="Transferase(Phosphotransferase) domain 1"/>
    <property type="match status" value="2"/>
</dbReference>
<evidence type="ECO:0000256" key="7">
    <source>
        <dbReference type="PIRSR" id="PIRSR630616-2"/>
    </source>
</evidence>
<feature type="compositionally biased region" description="Polar residues" evidence="9">
    <location>
        <begin position="1621"/>
        <end position="1633"/>
    </location>
</feature>
<protein>
    <submittedName>
        <fullName evidence="11">Protein kinase-like protein</fullName>
    </submittedName>
</protein>
<feature type="compositionally biased region" description="Low complexity" evidence="9">
    <location>
        <begin position="48"/>
        <end position="60"/>
    </location>
</feature>
<dbReference type="OrthoDB" id="68483at2759"/>
<evidence type="ECO:0000259" key="10">
    <source>
        <dbReference type="PROSITE" id="PS50011"/>
    </source>
</evidence>
<feature type="region of interest" description="Disordered" evidence="9">
    <location>
        <begin position="29"/>
        <end position="61"/>
    </location>
</feature>
<accession>A0A0N1I6H1</accession>
<feature type="region of interest" description="Disordered" evidence="9">
    <location>
        <begin position="1209"/>
        <end position="1247"/>
    </location>
</feature>
<proteinExistence type="predicted"/>
<dbReference type="VEuPathDB" id="TriTrypDB:Lsey_0041_0100"/>
<feature type="region of interest" description="Disordered" evidence="9">
    <location>
        <begin position="1421"/>
        <end position="1457"/>
    </location>
</feature>
<feature type="compositionally biased region" description="Polar residues" evidence="9">
    <location>
        <begin position="1390"/>
        <end position="1402"/>
    </location>
</feature>
<organism evidence="11 12">
    <name type="scientific">Leptomonas seymouri</name>
    <dbReference type="NCBI Taxonomy" id="5684"/>
    <lineage>
        <taxon>Eukaryota</taxon>
        <taxon>Discoba</taxon>
        <taxon>Euglenozoa</taxon>
        <taxon>Kinetoplastea</taxon>
        <taxon>Metakinetoplastina</taxon>
        <taxon>Trypanosomatida</taxon>
        <taxon>Trypanosomatidae</taxon>
        <taxon>Leishmaniinae</taxon>
        <taxon>Leptomonas</taxon>
    </lineage>
</organism>
<feature type="domain" description="Protein kinase" evidence="10">
    <location>
        <begin position="727"/>
        <end position="1112"/>
    </location>
</feature>
<dbReference type="InterPro" id="IPR030616">
    <property type="entry name" value="Aur-like"/>
</dbReference>
<evidence type="ECO:0000313" key="12">
    <source>
        <dbReference type="Proteomes" id="UP000038009"/>
    </source>
</evidence>
<evidence type="ECO:0000256" key="8">
    <source>
        <dbReference type="PIRSR" id="PIRSR630616-3"/>
    </source>
</evidence>
<dbReference type="OMA" id="SHRICTT"/>
<dbReference type="EMBL" id="LJSK01000041">
    <property type="protein sequence ID" value="KPI88750.1"/>
    <property type="molecule type" value="Genomic_DNA"/>
</dbReference>
<evidence type="ECO:0000256" key="5">
    <source>
        <dbReference type="ARBA" id="ARBA00022840"/>
    </source>
</evidence>
<keyword evidence="3 7" id="KW-0547">Nucleotide-binding</keyword>
<evidence type="ECO:0000256" key="1">
    <source>
        <dbReference type="ARBA" id="ARBA00022527"/>
    </source>
</evidence>
<dbReference type="InterPro" id="IPR000719">
    <property type="entry name" value="Prot_kinase_dom"/>
</dbReference>
<keyword evidence="5 7" id="KW-0067">ATP-binding</keyword>
<evidence type="ECO:0000256" key="3">
    <source>
        <dbReference type="ARBA" id="ARBA00022741"/>
    </source>
</evidence>
<dbReference type="PROSITE" id="PS00108">
    <property type="entry name" value="PROTEIN_KINASE_ST"/>
    <property type="match status" value="1"/>
</dbReference>
<dbReference type="Proteomes" id="UP000038009">
    <property type="component" value="Unassembled WGS sequence"/>
</dbReference>
<keyword evidence="2" id="KW-0808">Transferase</keyword>
<keyword evidence="1" id="KW-0723">Serine/threonine-protein kinase</keyword>
<feature type="region of interest" description="Disordered" evidence="9">
    <location>
        <begin position="1305"/>
        <end position="1347"/>
    </location>
</feature>
<feature type="region of interest" description="Disordered" evidence="9">
    <location>
        <begin position="732"/>
        <end position="769"/>
    </location>
</feature>
<feature type="compositionally biased region" description="Low complexity" evidence="9">
    <location>
        <begin position="733"/>
        <end position="757"/>
    </location>
</feature>
<dbReference type="Gene3D" id="3.30.200.20">
    <property type="entry name" value="Phosphorylase Kinase, domain 1"/>
    <property type="match status" value="2"/>
</dbReference>
<dbReference type="InterPro" id="IPR011009">
    <property type="entry name" value="Kinase-like_dom_sf"/>
</dbReference>
<feature type="region of interest" description="Disordered" evidence="9">
    <location>
        <begin position="1150"/>
        <end position="1194"/>
    </location>
</feature>
<dbReference type="GO" id="GO:0005524">
    <property type="term" value="F:ATP binding"/>
    <property type="evidence" value="ECO:0007669"/>
    <property type="project" value="UniProtKB-KW"/>
</dbReference>
<name>A0A0N1I6H1_LEPSE</name>
<feature type="region of interest" description="Disordered" evidence="9">
    <location>
        <begin position="895"/>
        <end position="919"/>
    </location>
</feature>
<comment type="caution">
    <text evidence="11">The sequence shown here is derived from an EMBL/GenBank/DDBJ whole genome shotgun (WGS) entry which is preliminary data.</text>
</comment>
<dbReference type="GO" id="GO:0004674">
    <property type="term" value="F:protein serine/threonine kinase activity"/>
    <property type="evidence" value="ECO:0007669"/>
    <property type="project" value="UniProtKB-KW"/>
</dbReference>
<dbReference type="SMART" id="SM00220">
    <property type="entry name" value="S_TKc"/>
    <property type="match status" value="1"/>
</dbReference>
<evidence type="ECO:0000256" key="9">
    <source>
        <dbReference type="SAM" id="MobiDB-lite"/>
    </source>
</evidence>
<dbReference type="InterPro" id="IPR008271">
    <property type="entry name" value="Ser/Thr_kinase_AS"/>
</dbReference>
<gene>
    <name evidence="11" type="ORF">ABL78_2129</name>
</gene>
<feature type="active site" description="Proton acceptor" evidence="6">
    <location>
        <position position="868"/>
    </location>
</feature>
<keyword evidence="12" id="KW-1185">Reference proteome</keyword>